<dbReference type="AlphaFoldDB" id="A0A5B7CV38"/>
<reference evidence="2 3" key="1">
    <citation type="submission" date="2019-05" db="EMBL/GenBank/DDBJ databases">
        <title>Another draft genome of Portunus trituberculatus and its Hox gene families provides insights of decapod evolution.</title>
        <authorList>
            <person name="Jeong J.-H."/>
            <person name="Song I."/>
            <person name="Kim S."/>
            <person name="Choi T."/>
            <person name="Kim D."/>
            <person name="Ryu S."/>
            <person name="Kim W."/>
        </authorList>
    </citation>
    <scope>NUCLEOTIDE SEQUENCE [LARGE SCALE GENOMIC DNA]</scope>
    <source>
        <tissue evidence="2">Muscle</tissue>
    </source>
</reference>
<gene>
    <name evidence="2" type="ORF">E2C01_003965</name>
</gene>
<evidence type="ECO:0000313" key="2">
    <source>
        <dbReference type="EMBL" id="MPC11303.1"/>
    </source>
</evidence>
<dbReference type="EMBL" id="VSRR010000156">
    <property type="protein sequence ID" value="MPC11303.1"/>
    <property type="molecule type" value="Genomic_DNA"/>
</dbReference>
<comment type="caution">
    <text evidence="2">The sequence shown here is derived from an EMBL/GenBank/DDBJ whole genome shotgun (WGS) entry which is preliminary data.</text>
</comment>
<organism evidence="2 3">
    <name type="scientific">Portunus trituberculatus</name>
    <name type="common">Swimming crab</name>
    <name type="synonym">Neptunus trituberculatus</name>
    <dbReference type="NCBI Taxonomy" id="210409"/>
    <lineage>
        <taxon>Eukaryota</taxon>
        <taxon>Metazoa</taxon>
        <taxon>Ecdysozoa</taxon>
        <taxon>Arthropoda</taxon>
        <taxon>Crustacea</taxon>
        <taxon>Multicrustacea</taxon>
        <taxon>Malacostraca</taxon>
        <taxon>Eumalacostraca</taxon>
        <taxon>Eucarida</taxon>
        <taxon>Decapoda</taxon>
        <taxon>Pleocyemata</taxon>
        <taxon>Brachyura</taxon>
        <taxon>Eubrachyura</taxon>
        <taxon>Portunoidea</taxon>
        <taxon>Portunidae</taxon>
        <taxon>Portuninae</taxon>
        <taxon>Portunus</taxon>
    </lineage>
</organism>
<evidence type="ECO:0000256" key="1">
    <source>
        <dbReference type="SAM" id="MobiDB-lite"/>
    </source>
</evidence>
<accession>A0A5B7CV38</accession>
<dbReference type="Proteomes" id="UP000324222">
    <property type="component" value="Unassembled WGS sequence"/>
</dbReference>
<name>A0A5B7CV38_PORTR</name>
<evidence type="ECO:0000313" key="3">
    <source>
        <dbReference type="Proteomes" id="UP000324222"/>
    </source>
</evidence>
<feature type="region of interest" description="Disordered" evidence="1">
    <location>
        <begin position="132"/>
        <end position="152"/>
    </location>
</feature>
<proteinExistence type="predicted"/>
<keyword evidence="3" id="KW-1185">Reference proteome</keyword>
<sequence>MFEDLMVETHQTFLIHQAFCYTPWPLQWWQRWQLLRHQQGQWVETHCGNQGCCWCLRDDPQEPVPLSASAIPSSSPSLQFPNTRVVEAAVGEAVGVEEGVAQVMVVMVFTARGEGEGRCCCCGEVCWVTEDGEDEEDEEEGEEVEVVGEEEDEEEVGLTRELPLLIVPLPSLLLPVSVIPPLLLICGKGGRGVLQRGIFCIQGRARVSGGGVIHTTGRLVPSFLSPQPCVTINKVVQVQHIWKDHSEKEDSININIFTFSMLNCLKFKGRKETIW</sequence>
<protein>
    <submittedName>
        <fullName evidence="2">Uncharacterized protein</fullName>
    </submittedName>
</protein>